<evidence type="ECO:0000313" key="2">
    <source>
        <dbReference type="EMBL" id="QTL97501.1"/>
    </source>
</evidence>
<dbReference type="AlphaFoldDB" id="A0A8A7K7T0"/>
<organism evidence="2 3">
    <name type="scientific">Iocasia fonsfrigidae</name>
    <dbReference type="NCBI Taxonomy" id="2682810"/>
    <lineage>
        <taxon>Bacteria</taxon>
        <taxon>Bacillati</taxon>
        <taxon>Bacillota</taxon>
        <taxon>Clostridia</taxon>
        <taxon>Halanaerobiales</taxon>
        <taxon>Halanaerobiaceae</taxon>
        <taxon>Iocasia</taxon>
    </lineage>
</organism>
<dbReference type="RefSeq" id="WP_230869130.1">
    <property type="nucleotide sequence ID" value="NZ_CP046640.1"/>
</dbReference>
<protein>
    <submittedName>
        <fullName evidence="2">Glycerophosphodiester phosphodiesterase</fullName>
    </submittedName>
</protein>
<dbReference type="EMBL" id="CP046640">
    <property type="protein sequence ID" value="QTL97501.1"/>
    <property type="molecule type" value="Genomic_DNA"/>
</dbReference>
<feature type="domain" description="GP-PDE" evidence="1">
    <location>
        <begin position="2"/>
        <end position="242"/>
    </location>
</feature>
<evidence type="ECO:0000313" key="3">
    <source>
        <dbReference type="Proteomes" id="UP000665020"/>
    </source>
</evidence>
<keyword evidence="3" id="KW-1185">Reference proteome</keyword>
<sequence>MLKCCAHRGYSSRAPENTMAAIEMALHTSGITGVEIDIQLTKDLVPVVIHDFFIDRTTNGQGFVRDKDYQQLSKFDAGSWFKAEYKGEKIPALEEVLQLFKETESKDDLIIEIKSDGHDSPEIEKRVIELIKQFNLTSQVYIKSFNHEIIKSINEIDPGFNTGLLISGRSTLILEQLEYTRASFISISHYYLDQNIIDLMESNGIGIMSWTVNKSSNINRITDLSDNIVIITNYPEKVLASKI</sequence>
<gene>
    <name evidence="2" type="ORF">GM661_05630</name>
</gene>
<dbReference type="GO" id="GO:0006629">
    <property type="term" value="P:lipid metabolic process"/>
    <property type="evidence" value="ECO:0007669"/>
    <property type="project" value="InterPro"/>
</dbReference>
<accession>A0A8A7K7T0</accession>
<evidence type="ECO:0000259" key="1">
    <source>
        <dbReference type="PROSITE" id="PS51704"/>
    </source>
</evidence>
<reference evidence="2" key="1">
    <citation type="submission" date="2019-12" db="EMBL/GenBank/DDBJ databases">
        <authorList>
            <person name="zhang j."/>
            <person name="sun C.M."/>
        </authorList>
    </citation>
    <scope>NUCLEOTIDE SEQUENCE</scope>
    <source>
        <strain evidence="2">NS-1</strain>
    </source>
</reference>
<dbReference type="PANTHER" id="PTHR46211">
    <property type="entry name" value="GLYCEROPHOSPHORYL DIESTER PHOSPHODIESTERASE"/>
    <property type="match status" value="1"/>
</dbReference>
<dbReference type="Proteomes" id="UP000665020">
    <property type="component" value="Chromosome"/>
</dbReference>
<dbReference type="InterPro" id="IPR017946">
    <property type="entry name" value="PLC-like_Pdiesterase_TIM-brl"/>
</dbReference>
<dbReference type="PANTHER" id="PTHR46211:SF1">
    <property type="entry name" value="GLYCEROPHOSPHODIESTER PHOSPHODIESTERASE, CYTOPLASMIC"/>
    <property type="match status" value="1"/>
</dbReference>
<dbReference type="SUPFAM" id="SSF51695">
    <property type="entry name" value="PLC-like phosphodiesterases"/>
    <property type="match status" value="1"/>
</dbReference>
<dbReference type="InterPro" id="IPR030395">
    <property type="entry name" value="GP_PDE_dom"/>
</dbReference>
<dbReference type="Gene3D" id="3.20.20.190">
    <property type="entry name" value="Phosphatidylinositol (PI) phosphodiesterase"/>
    <property type="match status" value="1"/>
</dbReference>
<name>A0A8A7K7T0_9FIRM</name>
<dbReference type="KEGG" id="ifn:GM661_05630"/>
<dbReference type="Pfam" id="PF03009">
    <property type="entry name" value="GDPD"/>
    <property type="match status" value="1"/>
</dbReference>
<proteinExistence type="predicted"/>
<dbReference type="PROSITE" id="PS51704">
    <property type="entry name" value="GP_PDE"/>
    <property type="match status" value="1"/>
</dbReference>
<dbReference type="GO" id="GO:0008081">
    <property type="term" value="F:phosphoric diester hydrolase activity"/>
    <property type="evidence" value="ECO:0007669"/>
    <property type="project" value="InterPro"/>
</dbReference>